<proteinExistence type="predicted"/>
<organism evidence="2 3">
    <name type="scientific">Mycobacteroides chelonae</name>
    <name type="common">Mycobacterium chelonae</name>
    <dbReference type="NCBI Taxonomy" id="1774"/>
    <lineage>
        <taxon>Bacteria</taxon>
        <taxon>Bacillati</taxon>
        <taxon>Actinomycetota</taxon>
        <taxon>Actinomycetes</taxon>
        <taxon>Mycobacteriales</taxon>
        <taxon>Mycobacteriaceae</taxon>
        <taxon>Mycobacteroides</taxon>
    </lineage>
</organism>
<name>A0AB73U2K7_MYCCH</name>
<feature type="transmembrane region" description="Helical" evidence="1">
    <location>
        <begin position="36"/>
        <end position="62"/>
    </location>
</feature>
<dbReference type="EMBL" id="CP041150">
    <property type="protein sequence ID" value="QDF71088.1"/>
    <property type="molecule type" value="Genomic_DNA"/>
</dbReference>
<protein>
    <submittedName>
        <fullName evidence="2">Uncharacterized protein</fullName>
    </submittedName>
</protein>
<gene>
    <name evidence="2" type="ORF">FJK96_13625</name>
</gene>
<accession>A0AB73U2K7</accession>
<feature type="transmembrane region" description="Helical" evidence="1">
    <location>
        <begin position="6"/>
        <end position="24"/>
    </location>
</feature>
<dbReference type="Proteomes" id="UP000317728">
    <property type="component" value="Chromosome"/>
</dbReference>
<reference evidence="2 3" key="1">
    <citation type="submission" date="2019-06" db="EMBL/GenBank/DDBJ databases">
        <title>Whole geneome sequnce of Mycobacteroides chelonae M77 isolated from bovine milk from Meghalaya, India.</title>
        <authorList>
            <person name="Vise E."/>
            <person name="Das S."/>
            <person name="Garg A."/>
            <person name="Ghatak S."/>
            <person name="Shakuntala I."/>
            <person name="Milton A.A.P."/>
            <person name="Karam A."/>
            <person name="Sanjukta R."/>
            <person name="Puro K."/>
            <person name="Sen A."/>
        </authorList>
    </citation>
    <scope>NUCLEOTIDE SEQUENCE [LARGE SCALE GENOMIC DNA]</scope>
    <source>
        <strain evidence="2 3">M77</strain>
    </source>
</reference>
<keyword evidence="1" id="KW-0812">Transmembrane</keyword>
<evidence type="ECO:0000313" key="2">
    <source>
        <dbReference type="EMBL" id="QDF71088.1"/>
    </source>
</evidence>
<keyword evidence="1" id="KW-1133">Transmembrane helix</keyword>
<dbReference type="AlphaFoldDB" id="A0AB73U2K7"/>
<evidence type="ECO:0000256" key="1">
    <source>
        <dbReference type="SAM" id="Phobius"/>
    </source>
</evidence>
<sequence>MHDLMMGLVWVIDVLVIIVQIMGGHRQVNPVLRIGLWVSFVCLLVAGIAALGGLLVLLQMWLTSLR</sequence>
<keyword evidence="1" id="KW-0472">Membrane</keyword>
<dbReference type="RefSeq" id="WP_078313483.1">
    <property type="nucleotide sequence ID" value="NZ_CP041150.1"/>
</dbReference>
<evidence type="ECO:0000313" key="3">
    <source>
        <dbReference type="Proteomes" id="UP000317728"/>
    </source>
</evidence>